<keyword evidence="4" id="KW-1185">Reference proteome</keyword>
<dbReference type="Proteomes" id="UP000223606">
    <property type="component" value="Chromosome 1"/>
</dbReference>
<dbReference type="PANTHER" id="PTHR38766:SF1">
    <property type="entry name" value="FLAGELLAR PROTEIN FLIO"/>
    <property type="match status" value="1"/>
</dbReference>
<feature type="compositionally biased region" description="Low complexity" evidence="1">
    <location>
        <begin position="456"/>
        <end position="475"/>
    </location>
</feature>
<dbReference type="EMBL" id="LT960614">
    <property type="protein sequence ID" value="SON56207.1"/>
    <property type="molecule type" value="Genomic_DNA"/>
</dbReference>
<keyword evidence="2" id="KW-1133">Transmembrane helix</keyword>
<protein>
    <submittedName>
        <fullName evidence="3">Flagellar biosynthesis protein</fullName>
    </submittedName>
</protein>
<proteinExistence type="predicted"/>
<feature type="region of interest" description="Disordered" evidence="1">
    <location>
        <begin position="274"/>
        <end position="597"/>
    </location>
</feature>
<keyword evidence="3" id="KW-0282">Flagellum</keyword>
<feature type="compositionally biased region" description="Pro residues" evidence="1">
    <location>
        <begin position="108"/>
        <end position="121"/>
    </location>
</feature>
<keyword evidence="2" id="KW-0472">Membrane</keyword>
<evidence type="ECO:0000256" key="2">
    <source>
        <dbReference type="SAM" id="Phobius"/>
    </source>
</evidence>
<dbReference type="PANTHER" id="PTHR38766">
    <property type="entry name" value="FLAGELLAR PROTEIN FLIO"/>
    <property type="match status" value="1"/>
</dbReference>
<evidence type="ECO:0000313" key="4">
    <source>
        <dbReference type="Proteomes" id="UP000223606"/>
    </source>
</evidence>
<reference evidence="4" key="1">
    <citation type="submission" date="2017-09" db="EMBL/GenBank/DDBJ databases">
        <title>Genome sequence of Nannocystis excedens DSM 71.</title>
        <authorList>
            <person name="Blom J."/>
        </authorList>
    </citation>
    <scope>NUCLEOTIDE SEQUENCE [LARGE SCALE GENOMIC DNA]</scope>
    <source>
        <strain evidence="4">type strain: E19</strain>
    </source>
</reference>
<feature type="compositionally biased region" description="Low complexity" evidence="1">
    <location>
        <begin position="517"/>
        <end position="526"/>
    </location>
</feature>
<keyword evidence="2" id="KW-0812">Transmembrane</keyword>
<dbReference type="AlphaFoldDB" id="A0A2C9D7D0"/>
<feature type="compositionally biased region" description="Low complexity" evidence="1">
    <location>
        <begin position="381"/>
        <end position="407"/>
    </location>
</feature>
<keyword evidence="3" id="KW-0966">Cell projection</keyword>
<dbReference type="RefSeq" id="WP_099556618.1">
    <property type="nucleotide sequence ID" value="NZ_LT960614.1"/>
</dbReference>
<feature type="compositionally biased region" description="Basic and acidic residues" evidence="1">
    <location>
        <begin position="347"/>
        <end position="357"/>
    </location>
</feature>
<evidence type="ECO:0000313" key="3">
    <source>
        <dbReference type="EMBL" id="SON56207.1"/>
    </source>
</evidence>
<feature type="compositionally biased region" description="Basic and acidic residues" evidence="1">
    <location>
        <begin position="367"/>
        <end position="380"/>
    </location>
</feature>
<dbReference type="InterPro" id="IPR052205">
    <property type="entry name" value="FliO/MopB"/>
</dbReference>
<dbReference type="OrthoDB" id="8456606at2"/>
<feature type="region of interest" description="Disordered" evidence="1">
    <location>
        <begin position="97"/>
        <end position="136"/>
    </location>
</feature>
<feature type="compositionally biased region" description="Low complexity" evidence="1">
    <location>
        <begin position="548"/>
        <end position="560"/>
    </location>
</feature>
<name>A0A2C9D7D0_9HYPH</name>
<gene>
    <name evidence="3" type="primary">fliO</name>
    <name evidence="3" type="ORF">HDIA_2666</name>
</gene>
<keyword evidence="3" id="KW-0969">Cilium</keyword>
<organism evidence="3 4">
    <name type="scientific">Hartmannibacter diazotrophicus</name>
    <dbReference type="NCBI Taxonomy" id="1482074"/>
    <lineage>
        <taxon>Bacteria</taxon>
        <taxon>Pseudomonadati</taxon>
        <taxon>Pseudomonadota</taxon>
        <taxon>Alphaproteobacteria</taxon>
        <taxon>Hyphomicrobiales</taxon>
        <taxon>Pleomorphomonadaceae</taxon>
        <taxon>Hartmannibacter</taxon>
    </lineage>
</organism>
<dbReference type="KEGG" id="hdi:HDIA_2666"/>
<sequence>MNLFSLEGANATNFIIALVVVSILIILGSWLLHRYAGGNILTGVRGKQKRIFVVEAAMVDARRKLVLVKRDSVEHLVLIGGPNDIVIEPNIGKIQVRRGSLPTGDGEPTPPAPQRRQPPAPRVDSDQRTTPYASAQDAMVAASEAALAVSVAVRADTDLEPVPSVSAVEPLRPMSRATPVAPQQPADIAMPPEVARPVDFSARDIRMGDETAAEYAYVPPAAVVPDRAPEPVSTAPIYPAEPLEQAEEFQPAPAPATRSQASVDDLALRLDEALQIDLQEPEAEPAPAPQPAAQRGSPQRGPLSWIRPSRGPAAQAVPPAADDIVEPAATPAPEPESEPEPSSASTRSHDEISKAADDLWASFAAKTPERPAQRSMREQAPEPFAEPEPVASAAPAEPEPASAEQQADLSDLFEESDGAAFARPAEVDVEEHPTEPEAETSEIPPAAEELPDRTIVAPEPVSAPAAEQPTAEAAPSRTRNPYLADIEKYLRRSPPPAAAEAKPAEPPAAAPEPEPEPAIAQTAPLEEMPPPAPPAESEEPVEFTPELPAAEPASADVPAAKPVTEPGKSPPTESESLEDEMNRLLEELTGGSKPTRP</sequence>
<evidence type="ECO:0000256" key="1">
    <source>
        <dbReference type="SAM" id="MobiDB-lite"/>
    </source>
</evidence>
<feature type="transmembrane region" description="Helical" evidence="2">
    <location>
        <begin position="12"/>
        <end position="32"/>
    </location>
</feature>
<accession>A0A2C9D7D0</accession>
<feature type="compositionally biased region" description="Low complexity" evidence="1">
    <location>
        <begin position="312"/>
        <end position="331"/>
    </location>
</feature>